<dbReference type="OrthoDB" id="3598195at2759"/>
<dbReference type="EMBL" id="AVOT02003565">
    <property type="protein sequence ID" value="MBW0473871.1"/>
    <property type="molecule type" value="Genomic_DNA"/>
</dbReference>
<gene>
    <name evidence="2" type="ORF">O181_013586</name>
</gene>
<feature type="region of interest" description="Disordered" evidence="1">
    <location>
        <begin position="92"/>
        <end position="114"/>
    </location>
</feature>
<proteinExistence type="predicted"/>
<evidence type="ECO:0000313" key="2">
    <source>
        <dbReference type="EMBL" id="MBW0473871.1"/>
    </source>
</evidence>
<dbReference type="Proteomes" id="UP000765509">
    <property type="component" value="Unassembled WGS sequence"/>
</dbReference>
<feature type="region of interest" description="Disordered" evidence="1">
    <location>
        <begin position="40"/>
        <end position="66"/>
    </location>
</feature>
<reference evidence="2" key="1">
    <citation type="submission" date="2021-03" db="EMBL/GenBank/DDBJ databases">
        <title>Draft genome sequence of rust myrtle Austropuccinia psidii MF-1, a brazilian biotype.</title>
        <authorList>
            <person name="Quecine M.C."/>
            <person name="Pachon D.M.R."/>
            <person name="Bonatelli M.L."/>
            <person name="Correr F.H."/>
            <person name="Franceschini L.M."/>
            <person name="Leite T.F."/>
            <person name="Margarido G.R.A."/>
            <person name="Almeida C.A."/>
            <person name="Ferrarezi J.A."/>
            <person name="Labate C.A."/>
        </authorList>
    </citation>
    <scope>NUCLEOTIDE SEQUENCE</scope>
    <source>
        <strain evidence="2">MF-1</strain>
    </source>
</reference>
<feature type="compositionally biased region" description="Polar residues" evidence="1">
    <location>
        <begin position="100"/>
        <end position="114"/>
    </location>
</feature>
<dbReference type="AlphaFoldDB" id="A0A9Q3C014"/>
<evidence type="ECO:0000313" key="3">
    <source>
        <dbReference type="Proteomes" id="UP000765509"/>
    </source>
</evidence>
<accession>A0A9Q3C014</accession>
<evidence type="ECO:0000256" key="1">
    <source>
        <dbReference type="SAM" id="MobiDB-lite"/>
    </source>
</evidence>
<sequence length="114" mass="13021">MRYQPPCEAEGKGWKSRKEASCHWIQSLKASSRIFKRLQHKKNKKGKQFQSSKDKPHAAVLNKEKKLIGSEKESRINEGLCTSFGGKHLIEKCSKRHSNKPGSSRSFPSKQRKA</sequence>
<feature type="compositionally biased region" description="Basic and acidic residues" evidence="1">
    <location>
        <begin position="52"/>
        <end position="66"/>
    </location>
</feature>
<organism evidence="2 3">
    <name type="scientific">Austropuccinia psidii MF-1</name>
    <dbReference type="NCBI Taxonomy" id="1389203"/>
    <lineage>
        <taxon>Eukaryota</taxon>
        <taxon>Fungi</taxon>
        <taxon>Dikarya</taxon>
        <taxon>Basidiomycota</taxon>
        <taxon>Pucciniomycotina</taxon>
        <taxon>Pucciniomycetes</taxon>
        <taxon>Pucciniales</taxon>
        <taxon>Sphaerophragmiaceae</taxon>
        <taxon>Austropuccinia</taxon>
    </lineage>
</organism>
<name>A0A9Q3C014_9BASI</name>
<comment type="caution">
    <text evidence="2">The sequence shown here is derived from an EMBL/GenBank/DDBJ whole genome shotgun (WGS) entry which is preliminary data.</text>
</comment>
<protein>
    <submittedName>
        <fullName evidence="2">Uncharacterized protein</fullName>
    </submittedName>
</protein>
<keyword evidence="3" id="KW-1185">Reference proteome</keyword>